<accession>A0A7W5AMD9</accession>
<reference evidence="1 2" key="1">
    <citation type="submission" date="2020-08" db="EMBL/GenBank/DDBJ databases">
        <title>Genomic Encyclopedia of Type Strains, Phase III (KMG-III): the genomes of soil and plant-associated and newly described type strains.</title>
        <authorList>
            <person name="Whitman W."/>
        </authorList>
    </citation>
    <scope>NUCLEOTIDE SEQUENCE [LARGE SCALE GENOMIC DNA]</scope>
    <source>
        <strain evidence="1 2">CECT 3287</strain>
    </source>
</reference>
<dbReference type="RefSeq" id="WP_183225046.1">
    <property type="nucleotide sequence ID" value="NZ_BMPW01000020.1"/>
</dbReference>
<organism evidence="1 2">
    <name type="scientific">Actinoplanes campanulatus</name>
    <dbReference type="NCBI Taxonomy" id="113559"/>
    <lineage>
        <taxon>Bacteria</taxon>
        <taxon>Bacillati</taxon>
        <taxon>Actinomycetota</taxon>
        <taxon>Actinomycetes</taxon>
        <taxon>Micromonosporales</taxon>
        <taxon>Micromonosporaceae</taxon>
        <taxon>Actinoplanes</taxon>
    </lineage>
</organism>
<dbReference type="Proteomes" id="UP000590749">
    <property type="component" value="Unassembled WGS sequence"/>
</dbReference>
<proteinExistence type="predicted"/>
<protein>
    <submittedName>
        <fullName evidence="1">Uncharacterized protein</fullName>
    </submittedName>
</protein>
<comment type="caution">
    <text evidence="1">The sequence shown here is derived from an EMBL/GenBank/DDBJ whole genome shotgun (WGS) entry which is preliminary data.</text>
</comment>
<evidence type="ECO:0000313" key="1">
    <source>
        <dbReference type="EMBL" id="MBB3098957.1"/>
    </source>
</evidence>
<sequence>MVTPTSNAAPYPTCADDVTADRLAAALAVSAQRRYVATIDVPELDYTAMNLFVKEWGVIYLLREAQERAGVDFADRLARDLWEAWADGSGLGEFLWEWLTEYGIDPKTVAR</sequence>
<dbReference type="AlphaFoldDB" id="A0A7W5AMD9"/>
<gene>
    <name evidence="1" type="ORF">FHR83_006663</name>
</gene>
<dbReference type="EMBL" id="JACHXF010000017">
    <property type="protein sequence ID" value="MBB3098957.1"/>
    <property type="molecule type" value="Genomic_DNA"/>
</dbReference>
<evidence type="ECO:0000313" key="2">
    <source>
        <dbReference type="Proteomes" id="UP000590749"/>
    </source>
</evidence>
<keyword evidence="2" id="KW-1185">Reference proteome</keyword>
<name>A0A7W5AMD9_9ACTN</name>